<dbReference type="InterPro" id="IPR000477">
    <property type="entry name" value="RT_dom"/>
</dbReference>
<feature type="non-terminal residue" evidence="5">
    <location>
        <position position="1"/>
    </location>
</feature>
<feature type="region of interest" description="Disordered" evidence="1">
    <location>
        <begin position="40"/>
        <end position="60"/>
    </location>
</feature>
<evidence type="ECO:0000259" key="2">
    <source>
        <dbReference type="Pfam" id="PF00078"/>
    </source>
</evidence>
<organism evidence="5 6">
    <name type="scientific">Phytophthora palmivora</name>
    <dbReference type="NCBI Taxonomy" id="4796"/>
    <lineage>
        <taxon>Eukaryota</taxon>
        <taxon>Sar</taxon>
        <taxon>Stramenopiles</taxon>
        <taxon>Oomycota</taxon>
        <taxon>Peronosporomycetes</taxon>
        <taxon>Peronosporales</taxon>
        <taxon>Peronosporaceae</taxon>
        <taxon>Phytophthora</taxon>
    </lineage>
</organism>
<dbReference type="InterPro" id="IPR041577">
    <property type="entry name" value="RT_RNaseH_2"/>
</dbReference>
<dbReference type="GO" id="GO:0004523">
    <property type="term" value="F:RNA-DNA hybrid ribonuclease activity"/>
    <property type="evidence" value="ECO:0007669"/>
    <property type="project" value="InterPro"/>
</dbReference>
<protein>
    <recommendedName>
        <fullName evidence="7">Reverse transcriptase</fullName>
    </recommendedName>
</protein>
<dbReference type="InterPro" id="IPR043128">
    <property type="entry name" value="Rev_trsase/Diguanyl_cyclase"/>
</dbReference>
<dbReference type="Gene3D" id="3.30.420.10">
    <property type="entry name" value="Ribonuclease H-like superfamily/Ribonuclease H"/>
    <property type="match status" value="1"/>
</dbReference>
<dbReference type="SUPFAM" id="SSF53098">
    <property type="entry name" value="Ribonuclease H-like"/>
    <property type="match status" value="1"/>
</dbReference>
<keyword evidence="6" id="KW-1185">Reference proteome</keyword>
<feature type="domain" description="Reverse transcriptase" evidence="2">
    <location>
        <begin position="373"/>
        <end position="470"/>
    </location>
</feature>
<dbReference type="PANTHER" id="PTHR33064">
    <property type="entry name" value="POL PROTEIN"/>
    <property type="match status" value="1"/>
</dbReference>
<dbReference type="OrthoDB" id="124931at2759"/>
<reference evidence="5 6" key="1">
    <citation type="journal article" date="2017" name="Genome Biol. Evol.">
        <title>Phytophthora megakarya and P. palmivora, closely related causal agents of cacao black pod rot, underwent increases in genome sizes and gene numbers by different mechanisms.</title>
        <authorList>
            <person name="Ali S.S."/>
            <person name="Shao J."/>
            <person name="Lary D.J."/>
            <person name="Kronmiller B."/>
            <person name="Shen D."/>
            <person name="Strem M.D."/>
            <person name="Amoako-Attah I."/>
            <person name="Akrofi A.Y."/>
            <person name="Begoude B.A."/>
            <person name="Ten Hoopen G.M."/>
            <person name="Coulibaly K."/>
            <person name="Kebe B.I."/>
            <person name="Melnick R.L."/>
            <person name="Guiltinan M.J."/>
            <person name="Tyler B.M."/>
            <person name="Meinhardt L.W."/>
            <person name="Bailey B.A."/>
        </authorList>
    </citation>
    <scope>NUCLEOTIDE SEQUENCE [LARGE SCALE GENOMIC DNA]</scope>
    <source>
        <strain evidence="6">sbr112.9</strain>
    </source>
</reference>
<feature type="domain" description="RNase H type-1" evidence="3">
    <location>
        <begin position="877"/>
        <end position="993"/>
    </location>
</feature>
<proteinExistence type="predicted"/>
<dbReference type="EMBL" id="NCKW01000648">
    <property type="protein sequence ID" value="POM80182.1"/>
    <property type="molecule type" value="Genomic_DNA"/>
</dbReference>
<sequence length="1030" mass="115470">LHTKKYHEWQVLAYALSKDDQLLTKERQLYEEWLARQPPAVDRPHYETPGGIQQRPEGAPRRLTCEQQWERLDELKGMESIANAGVTDEISSNTTVSDESDDTNPALCIAVIDNVVDGETHPQQMAGVDEMSSTSELVAMEIRPRLALDEFNTSDLLNVLQKQADGIKVLAARPDLIRGTFLDGMGGVTEPVYVTLAGLKECEEEVGDYSLADHPLDDLRLRYIASADMLMKGADEPVKDEFERGANDVYFEDYAHELAFLPDLTTPASTTLDYEGPNVKNPSLDPSAQLRLVETLRKHEHIMISSGNALPPPAYGVVCDIDVKGHSPIKQRARRIPLKYLRKLYELLKGLLEAGLIAFSSSPWASPIVIVLKKNGQDIRLCIDYKMVNAITLIMEYAMPLVDDLLTEMESYLWFCSLDAASGFWAIMMTMRARWVSAFVCALGHFEWLRMPFGLKNAPMIYQRMIDNALWGYVQPKGGWEAFADRMRAAEAKAQAMRKEFVIRSATSTTVGRKDLHTKYEADHQALADTDPLMELINSPDADMFSTGESDQSKLVPVFHRRSFVDDICFGGKSFDECLETLDRLLSRFAECRISVSFTKSIFVQPKVDFLSHAITNEGIQADTKKLAAIAELPFPSSKKGIQSFLRALNYYGRFIQGLVAYGAVLYQIKEADFEPGGDLSVARRAFEALRQKVADAPILRHFDGNKDVHIMLYANEWALSSTLMQMHDDLLHPVRFCGRVLKENELNYHPAEKEVLALLQLLKVNYTLLSGKTLHVYTRFSTLEWVFQSKSLEVLRLLSQWVLKVKRVRERDIEFAKLLQSSITPFVALDEAVAPLAPPPKGSATVRLAPHLLYASITRDYTGYVLSFDGSAKTEKHGGYGSCSWILWRLPAWDIVIAASAHLSSTAVNITEYTGMNNGVKAAIDHGVSDVIIVGDSRLAIQQSMGVIACRKETLQVQLTRHKELTAQINSVRYLHAIRAYNASADSLATEALENQVTKIVLSETRKAELKALNRIPELVEGRIRPTIY</sequence>
<dbReference type="InterPro" id="IPR036397">
    <property type="entry name" value="RNaseH_sf"/>
</dbReference>
<accession>A0A2P4YQT7</accession>
<evidence type="ECO:0000256" key="1">
    <source>
        <dbReference type="SAM" id="MobiDB-lite"/>
    </source>
</evidence>
<dbReference type="InterPro" id="IPR012337">
    <property type="entry name" value="RNaseH-like_sf"/>
</dbReference>
<feature type="domain" description="Reverse transcriptase/retrotransposon-derived protein RNase H-like" evidence="4">
    <location>
        <begin position="684"/>
        <end position="777"/>
    </location>
</feature>
<dbReference type="Pfam" id="PF17919">
    <property type="entry name" value="RT_RNaseH_2"/>
    <property type="match status" value="1"/>
</dbReference>
<dbReference type="Gene3D" id="3.10.10.10">
    <property type="entry name" value="HIV Type 1 Reverse Transcriptase, subunit A, domain 1"/>
    <property type="match status" value="1"/>
</dbReference>
<comment type="caution">
    <text evidence="5">The sequence shown here is derived from an EMBL/GenBank/DDBJ whole genome shotgun (WGS) entry which is preliminary data.</text>
</comment>
<evidence type="ECO:0008006" key="7">
    <source>
        <dbReference type="Google" id="ProtNLM"/>
    </source>
</evidence>
<dbReference type="AlphaFoldDB" id="A0A2P4YQT7"/>
<evidence type="ECO:0000313" key="6">
    <source>
        <dbReference type="Proteomes" id="UP000237271"/>
    </source>
</evidence>
<dbReference type="PANTHER" id="PTHR33064:SF37">
    <property type="entry name" value="RIBONUCLEASE H"/>
    <property type="match status" value="1"/>
</dbReference>
<dbReference type="CDD" id="cd01647">
    <property type="entry name" value="RT_LTR"/>
    <property type="match status" value="1"/>
</dbReference>
<dbReference type="Proteomes" id="UP000237271">
    <property type="component" value="Unassembled WGS sequence"/>
</dbReference>
<gene>
    <name evidence="5" type="ORF">PHPALM_2013</name>
</gene>
<dbReference type="Gene3D" id="3.30.70.270">
    <property type="match status" value="3"/>
</dbReference>
<dbReference type="Pfam" id="PF00078">
    <property type="entry name" value="RVT_1"/>
    <property type="match status" value="1"/>
</dbReference>
<evidence type="ECO:0000259" key="4">
    <source>
        <dbReference type="Pfam" id="PF17919"/>
    </source>
</evidence>
<dbReference type="SUPFAM" id="SSF56672">
    <property type="entry name" value="DNA/RNA polymerases"/>
    <property type="match status" value="2"/>
</dbReference>
<dbReference type="InterPro" id="IPR043502">
    <property type="entry name" value="DNA/RNA_pol_sf"/>
</dbReference>
<dbReference type="InterPro" id="IPR051320">
    <property type="entry name" value="Viral_Replic_Matur_Polypro"/>
</dbReference>
<dbReference type="Pfam" id="PF13456">
    <property type="entry name" value="RVT_3"/>
    <property type="match status" value="1"/>
</dbReference>
<name>A0A2P4YQT7_9STRA</name>
<evidence type="ECO:0000313" key="5">
    <source>
        <dbReference type="EMBL" id="POM80182.1"/>
    </source>
</evidence>
<dbReference type="GO" id="GO:0003676">
    <property type="term" value="F:nucleic acid binding"/>
    <property type="evidence" value="ECO:0007669"/>
    <property type="project" value="InterPro"/>
</dbReference>
<dbReference type="InterPro" id="IPR002156">
    <property type="entry name" value="RNaseH_domain"/>
</dbReference>
<evidence type="ECO:0000259" key="3">
    <source>
        <dbReference type="Pfam" id="PF13456"/>
    </source>
</evidence>